<name>A0A7Z6SST0_HELPX</name>
<dbReference type="EMBL" id="QELB01000081">
    <property type="protein sequence ID" value="RKU94768.1"/>
    <property type="molecule type" value="Genomic_DNA"/>
</dbReference>
<comment type="caution">
    <text evidence="1">The sequence shown here is derived from an EMBL/GenBank/DDBJ whole genome shotgun (WGS) entry which is preliminary data.</text>
</comment>
<evidence type="ECO:0000313" key="2">
    <source>
        <dbReference type="Proteomes" id="UP000272192"/>
    </source>
</evidence>
<organism evidence="1 2">
    <name type="scientific">Helicobacter pylori</name>
    <name type="common">Campylobacter pylori</name>
    <dbReference type="NCBI Taxonomy" id="210"/>
    <lineage>
        <taxon>Bacteria</taxon>
        <taxon>Pseudomonadati</taxon>
        <taxon>Campylobacterota</taxon>
        <taxon>Epsilonproteobacteria</taxon>
        <taxon>Campylobacterales</taxon>
        <taxon>Helicobacteraceae</taxon>
        <taxon>Helicobacter</taxon>
    </lineage>
</organism>
<sequence>MYKHLYNDECGCPLANREFKLGLWQDYGFDTAADMIVDYYSGSVDAIFSKYLMSDAENIQRNKELEADIKKLYPKIGYIKVNGVYQGSKEPSFLIYALQDGADLLR</sequence>
<dbReference type="Proteomes" id="UP000272192">
    <property type="component" value="Unassembled WGS sequence"/>
</dbReference>
<gene>
    <name evidence="1" type="ORF">DB721_04600</name>
</gene>
<proteinExistence type="predicted"/>
<protein>
    <submittedName>
        <fullName evidence="1">Uncharacterized protein</fullName>
    </submittedName>
</protein>
<dbReference type="AlphaFoldDB" id="A0A7Z6SST0"/>
<accession>A0A7Z6SST0</accession>
<evidence type="ECO:0000313" key="1">
    <source>
        <dbReference type="EMBL" id="RKU94768.1"/>
    </source>
</evidence>
<reference evidence="1 2" key="1">
    <citation type="submission" date="2018-04" db="EMBL/GenBank/DDBJ databases">
        <title>Complete genome sequences of Helicobacter pylori.</title>
        <authorList>
            <person name="Palau M."/>
            <person name="Minana-Galbis D."/>
        </authorList>
    </citation>
    <scope>NUCLEOTIDE SEQUENCE [LARGE SCALE GENOMIC DNA]</scope>
    <source>
        <strain evidence="1 2">B518</strain>
    </source>
</reference>